<dbReference type="PANTHER" id="PTHR46017">
    <property type="entry name" value="ALPHA-MANNOSIDASE 2C1"/>
    <property type="match status" value="1"/>
</dbReference>
<dbReference type="AlphaFoldDB" id="C9L8I3"/>
<dbReference type="Pfam" id="PF07748">
    <property type="entry name" value="Glyco_hydro_38C"/>
    <property type="match status" value="1"/>
</dbReference>
<gene>
    <name evidence="6" type="ORF">BLAHAN_05705</name>
</gene>
<dbReference type="HOGENOM" id="CLU_003442_2_1_9"/>
<evidence type="ECO:0000259" key="5">
    <source>
        <dbReference type="SMART" id="SM00872"/>
    </source>
</evidence>
<dbReference type="GO" id="GO:0009313">
    <property type="term" value="P:oligosaccharide catabolic process"/>
    <property type="evidence" value="ECO:0007669"/>
    <property type="project" value="TreeGrafter"/>
</dbReference>
<dbReference type="Proteomes" id="UP000003755">
    <property type="component" value="Unassembled WGS sequence"/>
</dbReference>
<dbReference type="Gene3D" id="3.20.110.10">
    <property type="entry name" value="Glycoside hydrolase 38, N terminal domain"/>
    <property type="match status" value="1"/>
</dbReference>
<accession>C9L8I3</accession>
<dbReference type="InterPro" id="IPR041147">
    <property type="entry name" value="GH38_C"/>
</dbReference>
<proteinExistence type="inferred from homology"/>
<evidence type="ECO:0000313" key="7">
    <source>
        <dbReference type="Proteomes" id="UP000003755"/>
    </source>
</evidence>
<evidence type="ECO:0000256" key="3">
    <source>
        <dbReference type="ARBA" id="ARBA00022801"/>
    </source>
</evidence>
<comment type="similarity">
    <text evidence="1">Belongs to the glycosyl hydrolase 38 family.</text>
</comment>
<dbReference type="GO" id="GO:0046872">
    <property type="term" value="F:metal ion binding"/>
    <property type="evidence" value="ECO:0007669"/>
    <property type="project" value="UniProtKB-KW"/>
</dbReference>
<organism evidence="6 7">
    <name type="scientific">Blautia hansenii DSM 20583</name>
    <dbReference type="NCBI Taxonomy" id="537007"/>
    <lineage>
        <taxon>Bacteria</taxon>
        <taxon>Bacillati</taxon>
        <taxon>Bacillota</taxon>
        <taxon>Clostridia</taxon>
        <taxon>Lachnospirales</taxon>
        <taxon>Lachnospiraceae</taxon>
        <taxon>Blautia</taxon>
    </lineage>
</organism>
<dbReference type="eggNOG" id="COG0383">
    <property type="taxonomic scope" value="Bacteria"/>
</dbReference>
<dbReference type="CDD" id="cd10814">
    <property type="entry name" value="GH38N_AMII_SpGH38_like"/>
    <property type="match status" value="1"/>
</dbReference>
<keyword evidence="2" id="KW-0479">Metal-binding</keyword>
<dbReference type="SUPFAM" id="SSF88713">
    <property type="entry name" value="Glycoside hydrolase/deacetylase"/>
    <property type="match status" value="1"/>
</dbReference>
<dbReference type="Gene3D" id="2.60.40.2210">
    <property type="match status" value="1"/>
</dbReference>
<dbReference type="InterPro" id="IPR000602">
    <property type="entry name" value="Glyco_hydro_38_N"/>
</dbReference>
<dbReference type="InterPro" id="IPR028995">
    <property type="entry name" value="Glyco_hydro_57/38_cen_sf"/>
</dbReference>
<evidence type="ECO:0000256" key="2">
    <source>
        <dbReference type="ARBA" id="ARBA00022723"/>
    </source>
</evidence>
<dbReference type="Pfam" id="PF01074">
    <property type="entry name" value="Glyco_hydro_38N"/>
    <property type="match status" value="1"/>
</dbReference>
<dbReference type="InterPro" id="IPR027291">
    <property type="entry name" value="Glyco_hydro_38_N_sf"/>
</dbReference>
<dbReference type="Gene3D" id="1.20.1270.50">
    <property type="entry name" value="Glycoside hydrolase family 38, central domain"/>
    <property type="match status" value="1"/>
</dbReference>
<dbReference type="InterPro" id="IPR037094">
    <property type="entry name" value="Glyco_hydro_38_cen_sf"/>
</dbReference>
<dbReference type="Gene3D" id="2.60.40.2220">
    <property type="match status" value="1"/>
</dbReference>
<dbReference type="SUPFAM" id="SSF88688">
    <property type="entry name" value="Families 57/38 glycoside transferase middle domain"/>
    <property type="match status" value="1"/>
</dbReference>
<dbReference type="STRING" id="537007.BLAHAN_05705"/>
<dbReference type="SMART" id="SM00872">
    <property type="entry name" value="Alpha-mann_mid"/>
    <property type="match status" value="1"/>
</dbReference>
<dbReference type="GO" id="GO:0004559">
    <property type="term" value="F:alpha-mannosidase activity"/>
    <property type="evidence" value="ECO:0007669"/>
    <property type="project" value="InterPro"/>
</dbReference>
<evidence type="ECO:0000313" key="6">
    <source>
        <dbReference type="EMBL" id="EEX21675.1"/>
    </source>
</evidence>
<dbReference type="GO" id="GO:0030246">
    <property type="term" value="F:carbohydrate binding"/>
    <property type="evidence" value="ECO:0007669"/>
    <property type="project" value="InterPro"/>
</dbReference>
<dbReference type="EMBL" id="ABYU02000017">
    <property type="protein sequence ID" value="EEX21675.1"/>
    <property type="molecule type" value="Genomic_DNA"/>
</dbReference>
<dbReference type="PANTHER" id="PTHR46017:SF2">
    <property type="entry name" value="MANNOSYLGLYCERATE HYDROLASE"/>
    <property type="match status" value="1"/>
</dbReference>
<evidence type="ECO:0000256" key="4">
    <source>
        <dbReference type="ARBA" id="ARBA00023295"/>
    </source>
</evidence>
<dbReference type="Pfam" id="PF17677">
    <property type="entry name" value="Glyco_hydro38C2"/>
    <property type="match status" value="1"/>
</dbReference>
<dbReference type="InterPro" id="IPR011682">
    <property type="entry name" value="Glyco_hydro_38_C"/>
</dbReference>
<dbReference type="InterPro" id="IPR015341">
    <property type="entry name" value="Glyco_hydro_38_cen"/>
</dbReference>
<dbReference type="Pfam" id="PF18438">
    <property type="entry name" value="Glyco_hydro_38"/>
    <property type="match status" value="1"/>
</dbReference>
<protein>
    <submittedName>
        <fullName evidence="6">Glycosyl hydrolase family 38 N-terminal domain protein</fullName>
    </submittedName>
</protein>
<sequence length="913" mass="104167">MRKYEKVVNEMKTTVHIISHSHWDREWYMAFEKHRMKLVELLDTASDLLENNENYRSFHMDGHTAAYDDYLEIKPEQKERIKKLVQEGKLTAGPWYVLQDEFLTSGEACVRNLLTGRKEALKLGKLCPIGYFPDAFGNAGQMPQVLAQAGMEAVAFGRGVKSIGFNNETLEKGTYETAYSEINWQSPDGSTLLGILFPNWYNNGMEIPVEPEEAKKFWDKKLADVRQYAGTSQLLFMNGCDHQPVQKDLPQAIETAKKLYPEIEFIHSDFETYVKAVKEELGENISVVKGELTSQETDGRFTLVNTASNRIDLKQLNRKGETALERKAEPAAVLAGLEGKKYPKELLEYSWKVLMQNHPHDSICSCNVDEVNDEVAIRFVKSRQVAEQLCKESMEYLTEQIDTSNLNSENGKVLPFAVYNFTGWNKTDVVSAVLDVDRCFENIQEKAYWEMQNIKLPVFVLKDAEGNIVDAKIEDMGTAFDYLLPDDKFRQPYMARQVRVTFEAKEVPAMGYRVYHLQEAEAKQADDTKTLITGSNTMENENIRVEIHEDGSYTLTNLKTGRVYSHIGYYEETGDIGNEYIYVQDTNGQAITTQNKPAKITLAEDTPFCAKYHICQSIEVPESAAKELEIAQKSFQECYNRHIGRSDKMVELAIETELTLEKSSKSLKIQTTIHNTAKDHRVRVVIPTGLAADTHFADSAFEVVERNNRHSKQWENPSGCDRQQSFVAMQDEKDGMLIANHGLYEYEVLPDMENAIAVTLLRCVGELGDWGYFPTPKAQMQGTYTLSYEILPFADGERLDVYTLGYQFQNELMAVPTGIHTGVNPQEKGFFNWTGEGVNFSGLKQQENGSDIMVRFINVTELPREIEIQKQSWMEKMYKSNVIEEEKEGLEVREDGMYHVVLKPFEILTLGIR</sequence>
<comment type="caution">
    <text evidence="6">The sequence shown here is derived from an EMBL/GenBank/DDBJ whole genome shotgun (WGS) entry which is preliminary data.</text>
</comment>
<dbReference type="SUPFAM" id="SSF74650">
    <property type="entry name" value="Galactose mutarotase-like"/>
    <property type="match status" value="1"/>
</dbReference>
<dbReference type="InterPro" id="IPR011330">
    <property type="entry name" value="Glyco_hydro/deAcase_b/a-brl"/>
</dbReference>
<dbReference type="Gene3D" id="2.70.98.30">
    <property type="entry name" value="Golgi alpha-mannosidase II, domain 4"/>
    <property type="match status" value="1"/>
</dbReference>
<evidence type="ECO:0000256" key="1">
    <source>
        <dbReference type="ARBA" id="ARBA00009792"/>
    </source>
</evidence>
<dbReference type="InterPro" id="IPR011013">
    <property type="entry name" value="Gal_mutarotase_sf_dom"/>
</dbReference>
<dbReference type="GO" id="GO:0006013">
    <property type="term" value="P:mannose metabolic process"/>
    <property type="evidence" value="ECO:0007669"/>
    <property type="project" value="InterPro"/>
</dbReference>
<dbReference type="Pfam" id="PF09261">
    <property type="entry name" value="Alpha-mann_mid"/>
    <property type="match status" value="1"/>
</dbReference>
<keyword evidence="4" id="KW-0326">Glycosidase</keyword>
<keyword evidence="7" id="KW-1185">Reference proteome</keyword>
<feature type="domain" description="Glycoside hydrolase family 38 central" evidence="5">
    <location>
        <begin position="306"/>
        <end position="379"/>
    </location>
</feature>
<reference evidence="6" key="1">
    <citation type="submission" date="2009-09" db="EMBL/GenBank/DDBJ databases">
        <authorList>
            <person name="Weinstock G."/>
            <person name="Sodergren E."/>
            <person name="Clifton S."/>
            <person name="Fulton L."/>
            <person name="Fulton B."/>
            <person name="Courtney L."/>
            <person name="Fronick C."/>
            <person name="Harrison M."/>
            <person name="Strong C."/>
            <person name="Farmer C."/>
            <person name="Delahaunty K."/>
            <person name="Markovic C."/>
            <person name="Hall O."/>
            <person name="Minx P."/>
            <person name="Tomlinson C."/>
            <person name="Mitreva M."/>
            <person name="Nelson J."/>
            <person name="Hou S."/>
            <person name="Wollam A."/>
            <person name="Pepin K.H."/>
            <person name="Johnson M."/>
            <person name="Bhonagiri V."/>
            <person name="Nash W.E."/>
            <person name="Warren W."/>
            <person name="Chinwalla A."/>
            <person name="Mardis E.R."/>
            <person name="Wilson R.K."/>
        </authorList>
    </citation>
    <scope>NUCLEOTIDE SEQUENCE [LARGE SCALE GENOMIC DNA]</scope>
    <source>
        <strain evidence="6">DSM 20583</strain>
    </source>
</reference>
<dbReference type="InterPro" id="IPR041509">
    <property type="entry name" value="GH38_beta-1"/>
</dbReference>
<keyword evidence="3 6" id="KW-0378">Hydrolase</keyword>
<name>C9L8I3_BLAHA</name>